<name>A0ABP8DJC4_9ACTN</name>
<reference evidence="2" key="1">
    <citation type="journal article" date="2019" name="Int. J. Syst. Evol. Microbiol.">
        <title>The Global Catalogue of Microorganisms (GCM) 10K type strain sequencing project: providing services to taxonomists for standard genome sequencing and annotation.</title>
        <authorList>
            <consortium name="The Broad Institute Genomics Platform"/>
            <consortium name="The Broad Institute Genome Sequencing Center for Infectious Disease"/>
            <person name="Wu L."/>
            <person name="Ma J."/>
        </authorList>
    </citation>
    <scope>NUCLEOTIDE SEQUENCE [LARGE SCALE GENOMIC DNA]</scope>
    <source>
        <strain evidence="2">JCM 17441</strain>
    </source>
</reference>
<comment type="caution">
    <text evidence="1">The sequence shown here is derived from an EMBL/GenBank/DDBJ whole genome shotgun (WGS) entry which is preliminary data.</text>
</comment>
<evidence type="ECO:0008006" key="3">
    <source>
        <dbReference type="Google" id="ProtNLM"/>
    </source>
</evidence>
<keyword evidence="2" id="KW-1185">Reference proteome</keyword>
<dbReference type="RefSeq" id="WP_345134349.1">
    <property type="nucleotide sequence ID" value="NZ_BAABAT010000027.1"/>
</dbReference>
<proteinExistence type="predicted"/>
<dbReference type="EMBL" id="BAABAT010000027">
    <property type="protein sequence ID" value="GAA4257363.1"/>
    <property type="molecule type" value="Genomic_DNA"/>
</dbReference>
<dbReference type="Proteomes" id="UP001500620">
    <property type="component" value="Unassembled WGS sequence"/>
</dbReference>
<protein>
    <recommendedName>
        <fullName evidence="3">DUF4259 domain-containing protein</fullName>
    </recommendedName>
</protein>
<evidence type="ECO:0000313" key="2">
    <source>
        <dbReference type="Proteomes" id="UP001500620"/>
    </source>
</evidence>
<dbReference type="Pfam" id="PF14078">
    <property type="entry name" value="DUF4259"/>
    <property type="match status" value="1"/>
</dbReference>
<dbReference type="InterPro" id="IPR025355">
    <property type="entry name" value="DUF4259"/>
</dbReference>
<organism evidence="1 2">
    <name type="scientific">Dactylosporangium darangshiense</name>
    <dbReference type="NCBI Taxonomy" id="579108"/>
    <lineage>
        <taxon>Bacteria</taxon>
        <taxon>Bacillati</taxon>
        <taxon>Actinomycetota</taxon>
        <taxon>Actinomycetes</taxon>
        <taxon>Micromonosporales</taxon>
        <taxon>Micromonosporaceae</taxon>
        <taxon>Dactylosporangium</taxon>
    </lineage>
</organism>
<gene>
    <name evidence="1" type="ORF">GCM10022255_073840</name>
</gene>
<sequence length="145" mass="15312">MGSWGVGPFDEDTAADFADGLDDVALEEREPIVRGALERAVRAVGPLGYSAASEALAAAAIVVAQCPGGAPVPANYGPREPIPQLPYELRGLALVAIDRVLDPASELAEAWDETEHARRWRQGVGRLRDVLDPPVSAGQGSLFEL</sequence>
<accession>A0ABP8DJC4</accession>
<evidence type="ECO:0000313" key="1">
    <source>
        <dbReference type="EMBL" id="GAA4257363.1"/>
    </source>
</evidence>